<dbReference type="Ensembl" id="ENSOMET00000006857.1">
    <property type="protein sequence ID" value="ENSOMEP00000005813.1"/>
    <property type="gene ID" value="ENSOMEG00000006836.1"/>
</dbReference>
<organism evidence="5 6">
    <name type="scientific">Oryzias melastigma</name>
    <name type="common">Marine medaka</name>
    <dbReference type="NCBI Taxonomy" id="30732"/>
    <lineage>
        <taxon>Eukaryota</taxon>
        <taxon>Metazoa</taxon>
        <taxon>Chordata</taxon>
        <taxon>Craniata</taxon>
        <taxon>Vertebrata</taxon>
        <taxon>Euteleostomi</taxon>
        <taxon>Actinopterygii</taxon>
        <taxon>Neopterygii</taxon>
        <taxon>Teleostei</taxon>
        <taxon>Neoteleostei</taxon>
        <taxon>Acanthomorphata</taxon>
        <taxon>Ovalentaria</taxon>
        <taxon>Atherinomorphae</taxon>
        <taxon>Beloniformes</taxon>
        <taxon>Adrianichthyidae</taxon>
        <taxon>Oryziinae</taxon>
        <taxon>Oryzias</taxon>
    </lineage>
</organism>
<reference evidence="5" key="1">
    <citation type="submission" date="2025-08" db="UniProtKB">
        <authorList>
            <consortium name="Ensembl"/>
        </authorList>
    </citation>
    <scope>IDENTIFICATION</scope>
</reference>
<sequence>MSSEVIVYKCYIQSYRVTSEVCPKTVIFPPFPAEGALPPNLHRPECSTSSIRALLMDLFSSGRPPPPAECSLPLQRRCDAVVPAHLSPTQTWVESLQVEDGEPLSSTRTSLDRCSIEKWQRKYKRISHAHTKVRQKGSGKSHHGSPSNSHICSSGGVSQGPRGPTSYYYMFSMMVQVQRLKVALSSKMVHIDNKLCRFLHRCLPEDILFAEHYPQNAQNKTQKFDPL</sequence>
<protein>
    <submittedName>
        <fullName evidence="5">Uncharacterized protein</fullName>
    </submittedName>
</protein>
<feature type="region of interest" description="Disordered" evidence="4">
    <location>
        <begin position="127"/>
        <end position="159"/>
    </location>
</feature>
<dbReference type="GO" id="GO:0006412">
    <property type="term" value="P:translation"/>
    <property type="evidence" value="ECO:0007669"/>
    <property type="project" value="InterPro"/>
</dbReference>
<keyword evidence="3" id="KW-0687">Ribonucleoprotein</keyword>
<comment type="similarity">
    <text evidence="1">Belongs to the universal ribosomal protein uL4 family.</text>
</comment>
<dbReference type="AlphaFoldDB" id="A0A3B3BL95"/>
<accession>A0A3B3BL95</accession>
<evidence type="ECO:0000256" key="4">
    <source>
        <dbReference type="SAM" id="MobiDB-lite"/>
    </source>
</evidence>
<dbReference type="GeneTree" id="ENSGT01060000251943"/>
<dbReference type="InterPro" id="IPR023574">
    <property type="entry name" value="Ribosomal_uL4_dom_sf"/>
</dbReference>
<dbReference type="GO" id="GO:0003735">
    <property type="term" value="F:structural constituent of ribosome"/>
    <property type="evidence" value="ECO:0007669"/>
    <property type="project" value="InterPro"/>
</dbReference>
<dbReference type="PaxDb" id="30732-ENSOMEP00000005813"/>
<dbReference type="GO" id="GO:1990904">
    <property type="term" value="C:ribonucleoprotein complex"/>
    <property type="evidence" value="ECO:0007669"/>
    <property type="project" value="UniProtKB-KW"/>
</dbReference>
<dbReference type="Gene3D" id="3.40.1370.10">
    <property type="match status" value="1"/>
</dbReference>
<dbReference type="STRING" id="30732.ENSOMEP00000005813"/>
<evidence type="ECO:0000313" key="5">
    <source>
        <dbReference type="Ensembl" id="ENSOMEP00000005813.1"/>
    </source>
</evidence>
<dbReference type="Proteomes" id="UP000261560">
    <property type="component" value="Unplaced"/>
</dbReference>
<evidence type="ECO:0000313" key="6">
    <source>
        <dbReference type="Proteomes" id="UP000261560"/>
    </source>
</evidence>
<proteinExistence type="inferred from homology"/>
<dbReference type="GO" id="GO:0005840">
    <property type="term" value="C:ribosome"/>
    <property type="evidence" value="ECO:0007669"/>
    <property type="project" value="UniProtKB-KW"/>
</dbReference>
<evidence type="ECO:0000256" key="2">
    <source>
        <dbReference type="ARBA" id="ARBA00022980"/>
    </source>
</evidence>
<keyword evidence="2" id="KW-0689">Ribosomal protein</keyword>
<keyword evidence="6" id="KW-1185">Reference proteome</keyword>
<reference evidence="5" key="2">
    <citation type="submission" date="2025-09" db="UniProtKB">
        <authorList>
            <consortium name="Ensembl"/>
        </authorList>
    </citation>
    <scope>IDENTIFICATION</scope>
</reference>
<dbReference type="SUPFAM" id="SSF52166">
    <property type="entry name" value="Ribosomal protein L4"/>
    <property type="match status" value="1"/>
</dbReference>
<name>A0A3B3BL95_ORYME</name>
<feature type="compositionally biased region" description="Basic residues" evidence="4">
    <location>
        <begin position="127"/>
        <end position="143"/>
    </location>
</feature>
<evidence type="ECO:0000256" key="3">
    <source>
        <dbReference type="ARBA" id="ARBA00023274"/>
    </source>
</evidence>
<evidence type="ECO:0000256" key="1">
    <source>
        <dbReference type="ARBA" id="ARBA00010528"/>
    </source>
</evidence>